<evidence type="ECO:0000313" key="2">
    <source>
        <dbReference type="Proteomes" id="UP000614996"/>
    </source>
</evidence>
<sequence>MATVSVGRFVPLPGQTVYLTDRASPRFAGHPVRLLITAESTPSEWDDRSGRSARDSAWLSLTGYELDPRGRRLNLREHVSVYAPGIVLVGEPGVRACLSSTVSERLQ</sequence>
<protein>
    <submittedName>
        <fullName evidence="1">Uncharacterized protein</fullName>
    </submittedName>
</protein>
<evidence type="ECO:0000313" key="1">
    <source>
        <dbReference type="EMBL" id="GIL27274.1"/>
    </source>
</evidence>
<organism evidence="1 2">
    <name type="scientific">Actinocatenispora comari</name>
    <dbReference type="NCBI Taxonomy" id="2807577"/>
    <lineage>
        <taxon>Bacteria</taxon>
        <taxon>Bacillati</taxon>
        <taxon>Actinomycetota</taxon>
        <taxon>Actinomycetes</taxon>
        <taxon>Micromonosporales</taxon>
        <taxon>Micromonosporaceae</taxon>
        <taxon>Actinocatenispora</taxon>
    </lineage>
</organism>
<keyword evidence="2" id="KW-1185">Reference proteome</keyword>
<name>A0A8J4ABD3_9ACTN</name>
<dbReference type="AlphaFoldDB" id="A0A8J4ABD3"/>
<accession>A0A8J4ABD3</accession>
<gene>
    <name evidence="1" type="ORF">NUM_25280</name>
</gene>
<dbReference type="EMBL" id="BOPO01000040">
    <property type="protein sequence ID" value="GIL27274.1"/>
    <property type="molecule type" value="Genomic_DNA"/>
</dbReference>
<dbReference type="Proteomes" id="UP000614996">
    <property type="component" value="Unassembled WGS sequence"/>
</dbReference>
<dbReference type="RefSeq" id="WP_207125023.1">
    <property type="nucleotide sequence ID" value="NZ_BOPO01000040.1"/>
</dbReference>
<proteinExistence type="predicted"/>
<reference evidence="2" key="1">
    <citation type="journal article" date="2021" name="Int. J. Syst. Evol. Microbiol.">
        <title>Actinocatenispora comari sp. nov., an endophytic actinomycete isolated from aerial parts of Comarum salesowianum.</title>
        <authorList>
            <person name="Oyunbileg N."/>
            <person name="Iizaka Y."/>
            <person name="Hamada M."/>
            <person name="Davaapurev B.O."/>
            <person name="Fukumoto A."/>
            <person name="Tsetseg B."/>
            <person name="Kato F."/>
            <person name="Tamura T."/>
            <person name="Batkhuu J."/>
            <person name="Anzai Y."/>
        </authorList>
    </citation>
    <scope>NUCLEOTIDE SEQUENCE [LARGE SCALE GENOMIC DNA]</scope>
    <source>
        <strain evidence="2">NUM-2625</strain>
    </source>
</reference>
<comment type="caution">
    <text evidence="1">The sequence shown here is derived from an EMBL/GenBank/DDBJ whole genome shotgun (WGS) entry which is preliminary data.</text>
</comment>